<evidence type="ECO:0000256" key="2">
    <source>
        <dbReference type="SAM" id="Phobius"/>
    </source>
</evidence>
<gene>
    <name evidence="3" type="ORF">GSTUAT00005917001</name>
</gene>
<keyword evidence="4" id="KW-1185">Reference proteome</keyword>
<feature type="compositionally biased region" description="Basic and acidic residues" evidence="1">
    <location>
        <begin position="111"/>
        <end position="122"/>
    </location>
</feature>
<dbReference type="Proteomes" id="UP001412239">
    <property type="component" value="Unassembled WGS sequence"/>
</dbReference>
<feature type="region of interest" description="Disordered" evidence="1">
    <location>
        <begin position="174"/>
        <end position="239"/>
    </location>
</feature>
<proteinExistence type="predicted"/>
<keyword evidence="2" id="KW-0472">Membrane</keyword>
<organism evidence="3 4">
    <name type="scientific">Tuber aestivum</name>
    <name type="common">summer truffle</name>
    <dbReference type="NCBI Taxonomy" id="59557"/>
    <lineage>
        <taxon>Eukaryota</taxon>
        <taxon>Fungi</taxon>
        <taxon>Dikarya</taxon>
        <taxon>Ascomycota</taxon>
        <taxon>Pezizomycotina</taxon>
        <taxon>Pezizomycetes</taxon>
        <taxon>Pezizales</taxon>
        <taxon>Tuberaceae</taxon>
        <taxon>Tuber</taxon>
    </lineage>
</organism>
<protein>
    <recommendedName>
        <fullName evidence="5">Mid2 domain-containing protein</fullName>
    </recommendedName>
</protein>
<evidence type="ECO:0008006" key="5">
    <source>
        <dbReference type="Google" id="ProtNLM"/>
    </source>
</evidence>
<keyword evidence="2" id="KW-1133">Transmembrane helix</keyword>
<evidence type="ECO:0000313" key="4">
    <source>
        <dbReference type="Proteomes" id="UP001412239"/>
    </source>
</evidence>
<dbReference type="AlphaFoldDB" id="A0A292PU50"/>
<dbReference type="EMBL" id="LN891061">
    <property type="protein sequence ID" value="CUS09987.1"/>
    <property type="molecule type" value="Genomic_DNA"/>
</dbReference>
<evidence type="ECO:0000256" key="1">
    <source>
        <dbReference type="SAM" id="MobiDB-lite"/>
    </source>
</evidence>
<feature type="compositionally biased region" description="Low complexity" evidence="1">
    <location>
        <begin position="91"/>
        <end position="107"/>
    </location>
</feature>
<feature type="transmembrane region" description="Helical" evidence="2">
    <location>
        <begin position="131"/>
        <end position="153"/>
    </location>
</feature>
<keyword evidence="2" id="KW-0812">Transmembrane</keyword>
<feature type="region of interest" description="Disordered" evidence="1">
    <location>
        <begin position="91"/>
        <end position="125"/>
    </location>
</feature>
<evidence type="ECO:0000313" key="3">
    <source>
        <dbReference type="EMBL" id="CUS09987.1"/>
    </source>
</evidence>
<sequence>MTSPPMLPRRGMPTPTPCARRLEEENRRRGLTKRADFTFFITYTVTVTETPASTYYLTTTRLTTYWITRVSTKTRTSFILVDRTSTETLTSTTTTTTTTRFTSGTTTVPREASRGTSRETSRKGLSARAKVGAGVGGGVGGVAVIVIVVALVWKKRMKQAEAEGWAGNQPVGNVMAEIPPPPPQSPPVTYFQPYQPPGQHPERYSELDPNLIHSIPRQSIPGSPVPPSNRGSTGTGSGM</sequence>
<reference evidence="3" key="1">
    <citation type="submission" date="2015-10" db="EMBL/GenBank/DDBJ databases">
        <authorList>
            <person name="Regsiter A."/>
            <person name="william w."/>
        </authorList>
    </citation>
    <scope>NUCLEOTIDE SEQUENCE</scope>
    <source>
        <strain evidence="3">Montdore</strain>
    </source>
</reference>
<accession>A0A292PU50</accession>
<name>A0A292PU50_9PEZI</name>